<gene>
    <name evidence="1" type="ORF">NE398_17595</name>
</gene>
<sequence length="122" mass="14647">MVSNTLELRKDIKKILSEVHERVFYRRASDKALYPYLTYSISDIYGAKVLELDIWNIDVKDSTITIETIADNIQKTLEGYKLTNENHSIILYYNEDRKWIDDEDKRIQRINLSYEIRYYGKE</sequence>
<dbReference type="Proteomes" id="UP001141183">
    <property type="component" value="Unassembled WGS sequence"/>
</dbReference>
<evidence type="ECO:0000313" key="1">
    <source>
        <dbReference type="EMBL" id="MDC4241951.1"/>
    </source>
</evidence>
<protein>
    <recommendedName>
        <fullName evidence="3">Phage protein</fullName>
    </recommendedName>
</protein>
<dbReference type="AlphaFoldDB" id="A0A9X3XNH9"/>
<organism evidence="1 2">
    <name type="scientific">Clostridium tertium</name>
    <dbReference type="NCBI Taxonomy" id="1559"/>
    <lineage>
        <taxon>Bacteria</taxon>
        <taxon>Bacillati</taxon>
        <taxon>Bacillota</taxon>
        <taxon>Clostridia</taxon>
        <taxon>Eubacteriales</taxon>
        <taxon>Clostridiaceae</taxon>
        <taxon>Clostridium</taxon>
    </lineage>
</organism>
<dbReference type="RefSeq" id="WP_008679547.1">
    <property type="nucleotide sequence ID" value="NZ_CABKOG010000003.1"/>
</dbReference>
<name>A0A9X3XNH9_9CLOT</name>
<reference evidence="1" key="1">
    <citation type="submission" date="2022-05" db="EMBL/GenBank/DDBJ databases">
        <title>Draft genome sequence of Clostridium tertium strain CP3 isolated from Peru.</title>
        <authorList>
            <person name="Hurtado R."/>
            <person name="Lima L."/>
            <person name="Sousa T."/>
            <person name="Jaiswal A.K."/>
            <person name="Tiwari S."/>
            <person name="Maturrano L."/>
            <person name="Brenig B."/>
            <person name="Azevedo V."/>
        </authorList>
    </citation>
    <scope>NUCLEOTIDE SEQUENCE</scope>
    <source>
        <strain evidence="1">CP3</strain>
    </source>
</reference>
<evidence type="ECO:0000313" key="2">
    <source>
        <dbReference type="Proteomes" id="UP001141183"/>
    </source>
</evidence>
<keyword evidence="2" id="KW-1185">Reference proteome</keyword>
<evidence type="ECO:0008006" key="3">
    <source>
        <dbReference type="Google" id="ProtNLM"/>
    </source>
</evidence>
<comment type="caution">
    <text evidence="1">The sequence shown here is derived from an EMBL/GenBank/DDBJ whole genome shotgun (WGS) entry which is preliminary data.</text>
</comment>
<dbReference type="EMBL" id="JAMRYU010000022">
    <property type="protein sequence ID" value="MDC4241951.1"/>
    <property type="molecule type" value="Genomic_DNA"/>
</dbReference>
<accession>A0A9X3XNH9</accession>
<proteinExistence type="predicted"/>